<reference evidence="1 2" key="1">
    <citation type="journal article" date="2016" name="Int. J. Syst. Evol. Microbiol.">
        <title>Tessaracoccus flavus sp. nov., isolated from the drainage system of a lindane-producing factory.</title>
        <authorList>
            <person name="Kumari R."/>
            <person name="Singh P."/>
            <person name="Schumann P."/>
            <person name="Lal R."/>
        </authorList>
    </citation>
    <scope>NUCLEOTIDE SEQUENCE [LARGE SCALE GENOMIC DNA]</scope>
    <source>
        <strain evidence="1 2">RP1T</strain>
    </source>
</reference>
<dbReference type="KEGG" id="tfl:RPIT_02820"/>
<dbReference type="InterPro" id="IPR002477">
    <property type="entry name" value="Peptidoglycan-bd-like"/>
</dbReference>
<dbReference type="Proteomes" id="UP000188324">
    <property type="component" value="Chromosome"/>
</dbReference>
<dbReference type="AlphaFoldDB" id="A0A1Q2CCQ2"/>
<dbReference type="PANTHER" id="PTHR33308:SF9">
    <property type="entry name" value="PEPTIDOGLYCAN HYDROLASE FLGJ"/>
    <property type="match status" value="1"/>
</dbReference>
<dbReference type="InterPro" id="IPR036365">
    <property type="entry name" value="PGBD-like_sf"/>
</dbReference>
<dbReference type="SUPFAM" id="SSF47090">
    <property type="entry name" value="PGBD-like"/>
    <property type="match status" value="2"/>
</dbReference>
<sequence>MRWFKLAVVVVLIALATAASVTNPARASVQQDFIAKLVEGARENERRTGIPASVTIGMAALESGWGRSTMAGTMTVNGTVYKVNTLFNIKCTSTPSPYQTGCVPVSSYEYRADGTKYLKVSNFRTYASWADSMLDFGRFLTTLSRYAPAFDYTRYPDQFVTEVRRAGYATDPKYSELVISIMRSYSLYQYNVSGAGPGYPSGADTDTPVVVDPVFKSGSDFPALSRGSRGTVVESLQTLLNAAGSTLLVDGSYGALTEGAVKTYQSSQGLPATGAVDDQTWSRLLPSLRAGDSGERVSALQLELKAEGLAVTVNGTFDPATEAAVRSFQERQRIKPNGAVGLATWARLLG</sequence>
<gene>
    <name evidence="1" type="ORF">RPIT_02820</name>
</gene>
<name>A0A1Q2CCQ2_9ACTN</name>
<dbReference type="InterPro" id="IPR002901">
    <property type="entry name" value="MGlyc_endo_b_GlcNAc-like_dom"/>
</dbReference>
<dbReference type="InterPro" id="IPR036366">
    <property type="entry name" value="PGBDSf"/>
</dbReference>
<proteinExistence type="predicted"/>
<accession>A0A1Q2CCQ2</accession>
<dbReference type="Gene3D" id="1.10.101.10">
    <property type="entry name" value="PGBD-like superfamily/PGBD"/>
    <property type="match status" value="2"/>
</dbReference>
<evidence type="ECO:0000313" key="2">
    <source>
        <dbReference type="Proteomes" id="UP000188324"/>
    </source>
</evidence>
<dbReference type="GO" id="GO:0004040">
    <property type="term" value="F:amidase activity"/>
    <property type="evidence" value="ECO:0007669"/>
    <property type="project" value="InterPro"/>
</dbReference>
<dbReference type="Pfam" id="PF01471">
    <property type="entry name" value="PG_binding_1"/>
    <property type="match status" value="2"/>
</dbReference>
<dbReference type="OrthoDB" id="3734014at2"/>
<evidence type="ECO:0000313" key="1">
    <source>
        <dbReference type="EMBL" id="AQP43877.1"/>
    </source>
</evidence>
<dbReference type="RefSeq" id="WP_077340387.1">
    <property type="nucleotide sequence ID" value="NZ_CP019605.1"/>
</dbReference>
<dbReference type="Gene3D" id="1.10.530.10">
    <property type="match status" value="1"/>
</dbReference>
<organism evidence="1 2">
    <name type="scientific">Tessaracoccus flavus</name>
    <dbReference type="NCBI Taxonomy" id="1610493"/>
    <lineage>
        <taxon>Bacteria</taxon>
        <taxon>Bacillati</taxon>
        <taxon>Actinomycetota</taxon>
        <taxon>Actinomycetes</taxon>
        <taxon>Propionibacteriales</taxon>
        <taxon>Propionibacteriaceae</taxon>
        <taxon>Tessaracoccus</taxon>
    </lineage>
</organism>
<dbReference type="InterPro" id="IPR051056">
    <property type="entry name" value="Glycosyl_Hydrolase_73"/>
</dbReference>
<dbReference type="PANTHER" id="PTHR33308">
    <property type="entry name" value="PEPTIDOGLYCAN HYDROLASE FLGJ"/>
    <property type="match status" value="1"/>
</dbReference>
<keyword evidence="2" id="KW-1185">Reference proteome</keyword>
<dbReference type="SMART" id="SM00047">
    <property type="entry name" value="LYZ2"/>
    <property type="match status" value="1"/>
</dbReference>
<dbReference type="EMBL" id="CP019605">
    <property type="protein sequence ID" value="AQP43877.1"/>
    <property type="molecule type" value="Genomic_DNA"/>
</dbReference>
<dbReference type="STRING" id="1610493.RPIT_02820"/>
<dbReference type="Pfam" id="PF01832">
    <property type="entry name" value="Glucosaminidase"/>
    <property type="match status" value="1"/>
</dbReference>
<protein>
    <submittedName>
        <fullName evidence="1">Uncharacterized protein</fullName>
    </submittedName>
</protein>